<dbReference type="OrthoDB" id="5979581at2759"/>
<keyword evidence="6" id="KW-1185">Reference proteome</keyword>
<reference evidence="6" key="1">
    <citation type="journal article" date="2023" name="Commun. Biol.">
        <title>Genome analysis of Parmales, the sister group of diatoms, reveals the evolutionary specialization of diatoms from phago-mixotrophs to photoautotrophs.</title>
        <authorList>
            <person name="Ban H."/>
            <person name="Sato S."/>
            <person name="Yoshikawa S."/>
            <person name="Yamada K."/>
            <person name="Nakamura Y."/>
            <person name="Ichinomiya M."/>
            <person name="Sato N."/>
            <person name="Blanc-Mathieu R."/>
            <person name="Endo H."/>
            <person name="Kuwata A."/>
            <person name="Ogata H."/>
        </authorList>
    </citation>
    <scope>NUCLEOTIDE SEQUENCE [LARGE SCALE GENOMIC DNA]</scope>
</reference>
<dbReference type="InterPro" id="IPR011009">
    <property type="entry name" value="Kinase-like_dom_sf"/>
</dbReference>
<protein>
    <recommendedName>
        <fullName evidence="1">Casein kinase I</fullName>
    </recommendedName>
</protein>
<organism evidence="5 6">
    <name type="scientific">Triparma columacea</name>
    <dbReference type="NCBI Taxonomy" id="722753"/>
    <lineage>
        <taxon>Eukaryota</taxon>
        <taxon>Sar</taxon>
        <taxon>Stramenopiles</taxon>
        <taxon>Ochrophyta</taxon>
        <taxon>Bolidophyceae</taxon>
        <taxon>Parmales</taxon>
        <taxon>Triparmaceae</taxon>
        <taxon>Triparma</taxon>
    </lineage>
</organism>
<sequence length="469" mass="53082">MPQNLGENDKLPKSNGFKVGHRVSMRTDTGQDLYGAVAKKHSLEFVYVRWDHDERQKKKVRIDRLTKITVPVFPSSYWGLGFPLFPSLDKPAVTREKQDEDKDGEEEEQEQEKAGIEEEDGPNICGNSVDSIMTGDMVMNRFEAIEPLGEGGTAVVWKGVDTETGKLVAIKRIVHKLSKMLYDRELDVLYTNASNLRVPNIIGEAKDDRVVVMEFVGQKTVKDYAMPRATKRLKILGLDSFSVAAGMIAALRTLHERGWAHRDIKPANFVVPDCPGAHKAANLKIVDFGLSKSFVRERKGGKDKEAWPNMVLGVCTDKDADKEWCIREETKRSGSFRGTAMYASRRAHDGMDVGRADDLIGVVYTFLDLVNGGLSWREYTRGSKKDRHKVRGLKDFSDPSNKWCPCEVLEGNERFKEKVRGLIDYLESVVWEEDPDYDRVVKDLKEAATFADSSRERGAVKIKWSEREM</sequence>
<name>A0A9W7L863_9STRA</name>
<dbReference type="SUPFAM" id="SSF56112">
    <property type="entry name" value="Protein kinase-like (PK-like)"/>
    <property type="match status" value="1"/>
</dbReference>
<accession>A0A9W7L863</accession>
<evidence type="ECO:0000313" key="6">
    <source>
        <dbReference type="Proteomes" id="UP001165065"/>
    </source>
</evidence>
<dbReference type="PROSITE" id="PS00107">
    <property type="entry name" value="PROTEIN_KINASE_ATP"/>
    <property type="match status" value="1"/>
</dbReference>
<evidence type="ECO:0000256" key="2">
    <source>
        <dbReference type="PROSITE-ProRule" id="PRU10141"/>
    </source>
</evidence>
<dbReference type="PROSITE" id="PS50011">
    <property type="entry name" value="PROTEIN_KINASE_DOM"/>
    <property type="match status" value="1"/>
</dbReference>
<dbReference type="InterPro" id="IPR000719">
    <property type="entry name" value="Prot_kinase_dom"/>
</dbReference>
<evidence type="ECO:0000259" key="4">
    <source>
        <dbReference type="PROSITE" id="PS50011"/>
    </source>
</evidence>
<evidence type="ECO:0000256" key="3">
    <source>
        <dbReference type="SAM" id="MobiDB-lite"/>
    </source>
</evidence>
<dbReference type="GO" id="GO:0005524">
    <property type="term" value="F:ATP binding"/>
    <property type="evidence" value="ECO:0007669"/>
    <property type="project" value="UniProtKB-UniRule"/>
</dbReference>
<keyword evidence="2" id="KW-0067">ATP-binding</keyword>
<keyword evidence="2" id="KW-0547">Nucleotide-binding</keyword>
<dbReference type="GO" id="GO:0004672">
    <property type="term" value="F:protein kinase activity"/>
    <property type="evidence" value="ECO:0007669"/>
    <property type="project" value="InterPro"/>
</dbReference>
<dbReference type="SMART" id="SM00220">
    <property type="entry name" value="S_TKc"/>
    <property type="match status" value="1"/>
</dbReference>
<evidence type="ECO:0000256" key="1">
    <source>
        <dbReference type="ARBA" id="ARBA00023860"/>
    </source>
</evidence>
<dbReference type="AlphaFoldDB" id="A0A9W7L863"/>
<dbReference type="PANTHER" id="PTHR11909">
    <property type="entry name" value="CASEIN KINASE-RELATED"/>
    <property type="match status" value="1"/>
</dbReference>
<proteinExistence type="predicted"/>
<dbReference type="InterPro" id="IPR050235">
    <property type="entry name" value="CK1_Ser-Thr_kinase"/>
</dbReference>
<evidence type="ECO:0000313" key="5">
    <source>
        <dbReference type="EMBL" id="GMI37074.1"/>
    </source>
</evidence>
<dbReference type="Proteomes" id="UP001165065">
    <property type="component" value="Unassembled WGS sequence"/>
</dbReference>
<feature type="domain" description="Protein kinase" evidence="4">
    <location>
        <begin position="142"/>
        <end position="450"/>
    </location>
</feature>
<dbReference type="EMBL" id="BRYA01000984">
    <property type="protein sequence ID" value="GMI37074.1"/>
    <property type="molecule type" value="Genomic_DNA"/>
</dbReference>
<dbReference type="Gene3D" id="1.10.510.10">
    <property type="entry name" value="Transferase(Phosphotransferase) domain 1"/>
    <property type="match status" value="1"/>
</dbReference>
<gene>
    <name evidence="5" type="ORF">TrCOL_g7853</name>
</gene>
<feature type="compositionally biased region" description="Acidic residues" evidence="3">
    <location>
        <begin position="101"/>
        <end position="110"/>
    </location>
</feature>
<feature type="region of interest" description="Disordered" evidence="3">
    <location>
        <begin position="91"/>
        <end position="125"/>
    </location>
</feature>
<comment type="caution">
    <text evidence="5">The sequence shown here is derived from an EMBL/GenBank/DDBJ whole genome shotgun (WGS) entry which is preliminary data.</text>
</comment>
<feature type="binding site" evidence="2">
    <location>
        <position position="171"/>
    </location>
    <ligand>
        <name>ATP</name>
        <dbReference type="ChEBI" id="CHEBI:30616"/>
    </ligand>
</feature>
<dbReference type="InterPro" id="IPR017441">
    <property type="entry name" value="Protein_kinase_ATP_BS"/>
</dbReference>
<dbReference type="Pfam" id="PF00069">
    <property type="entry name" value="Pkinase"/>
    <property type="match status" value="1"/>
</dbReference>